<evidence type="ECO:0000313" key="8">
    <source>
        <dbReference type="EMBL" id="KAF1984395.1"/>
    </source>
</evidence>
<evidence type="ECO:0000313" key="9">
    <source>
        <dbReference type="Proteomes" id="UP000800041"/>
    </source>
</evidence>
<evidence type="ECO:0000259" key="7">
    <source>
        <dbReference type="Pfam" id="PF22366"/>
    </source>
</evidence>
<dbReference type="PANTHER" id="PTHR43706">
    <property type="entry name" value="NADH DEHYDROGENASE"/>
    <property type="match status" value="1"/>
</dbReference>
<evidence type="ECO:0000256" key="1">
    <source>
        <dbReference type="ARBA" id="ARBA00005272"/>
    </source>
</evidence>
<organism evidence="8 9">
    <name type="scientific">Aulographum hederae CBS 113979</name>
    <dbReference type="NCBI Taxonomy" id="1176131"/>
    <lineage>
        <taxon>Eukaryota</taxon>
        <taxon>Fungi</taxon>
        <taxon>Dikarya</taxon>
        <taxon>Ascomycota</taxon>
        <taxon>Pezizomycotina</taxon>
        <taxon>Dothideomycetes</taxon>
        <taxon>Pleosporomycetidae</taxon>
        <taxon>Aulographales</taxon>
        <taxon>Aulographaceae</taxon>
    </lineage>
</organism>
<accession>A0A6G1GTZ4</accession>
<keyword evidence="2" id="KW-0285">Flavoprotein</keyword>
<comment type="similarity">
    <text evidence="1">Belongs to the NADH dehydrogenase family.</text>
</comment>
<dbReference type="AlphaFoldDB" id="A0A6G1GTZ4"/>
<keyword evidence="4" id="KW-0560">Oxidoreductase</keyword>
<feature type="domain" description="External alternative NADH-ubiquinone oxidoreductase-like C-terminal" evidence="7">
    <location>
        <begin position="485"/>
        <end position="543"/>
    </location>
</feature>
<reference evidence="8" key="1">
    <citation type="journal article" date="2020" name="Stud. Mycol.">
        <title>101 Dothideomycetes genomes: a test case for predicting lifestyles and emergence of pathogens.</title>
        <authorList>
            <person name="Haridas S."/>
            <person name="Albert R."/>
            <person name="Binder M."/>
            <person name="Bloem J."/>
            <person name="Labutti K."/>
            <person name="Salamov A."/>
            <person name="Andreopoulos B."/>
            <person name="Baker S."/>
            <person name="Barry K."/>
            <person name="Bills G."/>
            <person name="Bluhm B."/>
            <person name="Cannon C."/>
            <person name="Castanera R."/>
            <person name="Culley D."/>
            <person name="Daum C."/>
            <person name="Ezra D."/>
            <person name="Gonzalez J."/>
            <person name="Henrissat B."/>
            <person name="Kuo A."/>
            <person name="Liang C."/>
            <person name="Lipzen A."/>
            <person name="Lutzoni F."/>
            <person name="Magnuson J."/>
            <person name="Mondo S."/>
            <person name="Nolan M."/>
            <person name="Ohm R."/>
            <person name="Pangilinan J."/>
            <person name="Park H.-J."/>
            <person name="Ramirez L."/>
            <person name="Alfaro M."/>
            <person name="Sun H."/>
            <person name="Tritt A."/>
            <person name="Yoshinaga Y."/>
            <person name="Zwiers L.-H."/>
            <person name="Turgeon B."/>
            <person name="Goodwin S."/>
            <person name="Spatafora J."/>
            <person name="Crous P."/>
            <person name="Grigoriev I."/>
        </authorList>
    </citation>
    <scope>NUCLEOTIDE SEQUENCE</scope>
    <source>
        <strain evidence="8">CBS 113979</strain>
    </source>
</reference>
<evidence type="ECO:0000256" key="3">
    <source>
        <dbReference type="ARBA" id="ARBA00022827"/>
    </source>
</evidence>
<dbReference type="Pfam" id="PF07992">
    <property type="entry name" value="Pyr_redox_2"/>
    <property type="match status" value="1"/>
</dbReference>
<dbReference type="EMBL" id="ML977168">
    <property type="protein sequence ID" value="KAF1984395.1"/>
    <property type="molecule type" value="Genomic_DNA"/>
</dbReference>
<protein>
    <submittedName>
        <fullName evidence="8">Pyridine nucleotide-disulfide oxidoreductase-like protein</fullName>
    </submittedName>
</protein>
<dbReference type="PRINTS" id="PR00368">
    <property type="entry name" value="FADPNR"/>
</dbReference>
<dbReference type="InterPro" id="IPR054585">
    <property type="entry name" value="NDH2-like_C"/>
</dbReference>
<dbReference type="Pfam" id="PF22366">
    <property type="entry name" value="NDH2_C"/>
    <property type="match status" value="1"/>
</dbReference>
<evidence type="ECO:0000256" key="5">
    <source>
        <dbReference type="ARBA" id="ARBA00023027"/>
    </source>
</evidence>
<keyword evidence="9" id="KW-1185">Reference proteome</keyword>
<sequence length="547" mass="61468">MSVALKRPEGLIKCAARLHAPSRAQASSPLRRQQLRTAVTLPELNKDRDESGRKRVVILGSGWAGYTIARRLDPRKFQVVIVSPRSYFVFTPLLASTSVGTLEFRTALEPVRSRRNKFDFFQGWADDVSFKDKTISIEEAVADPRQSLALTAGDAQEVKNEQEEKKEDIEKTRKGKLFEMKYDKLIVAVGCYSQTFGTPGVKENALFLKDVGDARRIRNRLLTCFETAALPTTTPEMRKCLLNFAIVGGGPTGIEFSAELHDIITEDLARIYPQLMPYYNVTVYDVAPTVLSMFDEKLSKYAISTLSREGVHIRTSHHVESLRRGPPEQYKDQMKDGLSCWTLKLKEEGEIGVGMVVWSTGLMMNPFVQKALDGVQQMPVEGITWGRSKIGAGNERWKVMKNEKTGGVVTDDKLRVLLHPEGGSGEKVERAVMEDVFAVGDCAQTLDTLYPATAQVASQKGEWLAKHLNDDDIATTKGFHWKNMGVMAYLGNWNAILSSEQGNISGRVAWFIWRGAYLTKAVSWRNKLLIPMYWAINWLFGRDISRF</sequence>
<keyword evidence="5" id="KW-0520">NAD</keyword>
<dbReference type="SUPFAM" id="SSF51905">
    <property type="entry name" value="FAD/NAD(P)-binding domain"/>
    <property type="match status" value="2"/>
</dbReference>
<dbReference type="InterPro" id="IPR023753">
    <property type="entry name" value="FAD/NAD-binding_dom"/>
</dbReference>
<evidence type="ECO:0000256" key="2">
    <source>
        <dbReference type="ARBA" id="ARBA00022630"/>
    </source>
</evidence>
<feature type="domain" description="FAD/NAD(P)-binding" evidence="6">
    <location>
        <begin position="55"/>
        <end position="368"/>
    </location>
</feature>
<dbReference type="Proteomes" id="UP000800041">
    <property type="component" value="Unassembled WGS sequence"/>
</dbReference>
<keyword evidence="3" id="KW-0274">FAD</keyword>
<dbReference type="GO" id="GO:0003954">
    <property type="term" value="F:NADH dehydrogenase activity"/>
    <property type="evidence" value="ECO:0007669"/>
    <property type="project" value="InterPro"/>
</dbReference>
<evidence type="ECO:0000259" key="6">
    <source>
        <dbReference type="Pfam" id="PF07992"/>
    </source>
</evidence>
<dbReference type="InterPro" id="IPR045024">
    <property type="entry name" value="NDH-2"/>
</dbReference>
<gene>
    <name evidence="8" type="ORF">K402DRAFT_455865</name>
</gene>
<dbReference type="PANTHER" id="PTHR43706:SF17">
    <property type="entry name" value="NADH DEHYDROGENASE (EUROFUNG)"/>
    <property type="match status" value="1"/>
</dbReference>
<dbReference type="InterPro" id="IPR036188">
    <property type="entry name" value="FAD/NAD-bd_sf"/>
</dbReference>
<dbReference type="GO" id="GO:0005739">
    <property type="term" value="C:mitochondrion"/>
    <property type="evidence" value="ECO:0007669"/>
    <property type="project" value="TreeGrafter"/>
</dbReference>
<dbReference type="Gene3D" id="3.50.50.100">
    <property type="match status" value="1"/>
</dbReference>
<name>A0A6G1GTZ4_9PEZI</name>
<evidence type="ECO:0000256" key="4">
    <source>
        <dbReference type="ARBA" id="ARBA00023002"/>
    </source>
</evidence>
<dbReference type="OrthoDB" id="9992747at2759"/>
<proteinExistence type="inferred from homology"/>